<reference evidence="1" key="1">
    <citation type="journal article" date="2015" name="Nature">
        <title>Complex archaea that bridge the gap between prokaryotes and eukaryotes.</title>
        <authorList>
            <person name="Spang A."/>
            <person name="Saw J.H."/>
            <person name="Jorgensen S.L."/>
            <person name="Zaremba-Niedzwiedzka K."/>
            <person name="Martijn J."/>
            <person name="Lind A.E."/>
            <person name="van Eijk R."/>
            <person name="Schleper C."/>
            <person name="Guy L."/>
            <person name="Ettema T.J."/>
        </authorList>
    </citation>
    <scope>NUCLEOTIDE SEQUENCE</scope>
</reference>
<dbReference type="EMBL" id="LAZR01018322">
    <property type="protein sequence ID" value="KKL96843.1"/>
    <property type="molecule type" value="Genomic_DNA"/>
</dbReference>
<evidence type="ECO:0000313" key="1">
    <source>
        <dbReference type="EMBL" id="KKL96843.1"/>
    </source>
</evidence>
<protein>
    <recommendedName>
        <fullName evidence="2">Phosphoribosyltransferase domain-containing protein</fullName>
    </recommendedName>
</protein>
<dbReference type="SUPFAM" id="SSF53271">
    <property type="entry name" value="PRTase-like"/>
    <property type="match status" value="1"/>
</dbReference>
<comment type="caution">
    <text evidence="1">The sequence shown here is derived from an EMBL/GenBank/DDBJ whole genome shotgun (WGS) entry which is preliminary data.</text>
</comment>
<dbReference type="AlphaFoldDB" id="A0A0F9GDJ7"/>
<proteinExistence type="predicted"/>
<organism evidence="1">
    <name type="scientific">marine sediment metagenome</name>
    <dbReference type="NCBI Taxonomy" id="412755"/>
    <lineage>
        <taxon>unclassified sequences</taxon>
        <taxon>metagenomes</taxon>
        <taxon>ecological metagenomes</taxon>
    </lineage>
</organism>
<accession>A0A0F9GDJ7</accession>
<sequence length="135" mass="15124">MIILTWVEITNSILLLSKVLKGRKVYGIPRGGTLIATLLSYRGCELMRDPLKSPFKSTPEEDVVIVDDIADTGETLNAFAMVGYQTAALFVRRGCEPLPDFHTYFIDEKDYVAFPYEDLTEAATLEAKGEYRTHG</sequence>
<dbReference type="Gene3D" id="3.40.50.2020">
    <property type="match status" value="1"/>
</dbReference>
<dbReference type="InterPro" id="IPR029057">
    <property type="entry name" value="PRTase-like"/>
</dbReference>
<evidence type="ECO:0008006" key="2">
    <source>
        <dbReference type="Google" id="ProtNLM"/>
    </source>
</evidence>
<gene>
    <name evidence="1" type="ORF">LCGC14_1840450</name>
</gene>
<dbReference type="InterPro" id="IPR000836">
    <property type="entry name" value="PRTase_dom"/>
</dbReference>
<dbReference type="CDD" id="cd06223">
    <property type="entry name" value="PRTases_typeI"/>
    <property type="match status" value="1"/>
</dbReference>
<name>A0A0F9GDJ7_9ZZZZ</name>